<dbReference type="PANTHER" id="PTHR43202">
    <property type="entry name" value="NICOTINATE-NUCLEOTIDE PYROPHOSPHORYLASE"/>
    <property type="match status" value="1"/>
</dbReference>
<dbReference type="SUPFAM" id="SSF51690">
    <property type="entry name" value="Nicotinate/Quinolinate PRTase C-terminal domain-like"/>
    <property type="match status" value="1"/>
</dbReference>
<dbReference type="SUPFAM" id="SSF54675">
    <property type="entry name" value="Nicotinate/Quinolinate PRTase N-terminal domain-like"/>
    <property type="match status" value="1"/>
</dbReference>
<dbReference type="Gene3D" id="3.90.1170.20">
    <property type="entry name" value="Quinolinate phosphoribosyl transferase, N-terminal domain"/>
    <property type="match status" value="1"/>
</dbReference>
<keyword evidence="5" id="KW-0436">Ligase</keyword>
<keyword evidence="6" id="KW-1185">Reference proteome</keyword>
<dbReference type="EC" id="6.3.4.21" evidence="5"/>
<dbReference type="InterPro" id="IPR013785">
    <property type="entry name" value="Aldolase_TIM"/>
</dbReference>
<feature type="region of interest" description="Disordered" evidence="2">
    <location>
        <begin position="309"/>
        <end position="367"/>
    </location>
</feature>
<accession>A0A5D5AS82</accession>
<dbReference type="InterPro" id="IPR037128">
    <property type="entry name" value="Quinolinate_PRibosylTase_N_sf"/>
</dbReference>
<reference evidence="5 6" key="1">
    <citation type="submission" date="2019-08" db="EMBL/GenBank/DDBJ databases">
        <title>Archaea genome.</title>
        <authorList>
            <person name="Kajale S."/>
            <person name="Shouche Y."/>
            <person name="Deshpande N."/>
            <person name="Sharma A."/>
        </authorList>
    </citation>
    <scope>NUCLEOTIDE SEQUENCE [LARGE SCALE GENOMIC DNA]</scope>
    <source>
        <strain evidence="5 6">ESP3B_9</strain>
    </source>
</reference>
<evidence type="ECO:0000256" key="1">
    <source>
        <dbReference type="ARBA" id="ARBA00022679"/>
    </source>
</evidence>
<dbReference type="RefSeq" id="WP_149079710.1">
    <property type="nucleotide sequence ID" value="NZ_VTAW01000001.1"/>
</dbReference>
<evidence type="ECO:0000313" key="5">
    <source>
        <dbReference type="EMBL" id="TYT63903.1"/>
    </source>
</evidence>
<dbReference type="Proteomes" id="UP000324104">
    <property type="component" value="Unassembled WGS sequence"/>
</dbReference>
<dbReference type="CDD" id="cd01571">
    <property type="entry name" value="NAPRTase_B"/>
    <property type="match status" value="1"/>
</dbReference>
<protein>
    <submittedName>
        <fullName evidence="5">Nicotinate phosphoribosyltransferase</fullName>
        <ecNumber evidence="5">6.3.4.21</ecNumber>
    </submittedName>
</protein>
<dbReference type="NCBIfam" id="NF006415">
    <property type="entry name" value="PRK08662.1"/>
    <property type="match status" value="1"/>
</dbReference>
<dbReference type="InterPro" id="IPR002638">
    <property type="entry name" value="Quinolinate_PRibosylTrfase_C"/>
</dbReference>
<comment type="caution">
    <text evidence="5">The sequence shown here is derived from an EMBL/GenBank/DDBJ whole genome shotgun (WGS) entry which is preliminary data.</text>
</comment>
<evidence type="ECO:0000259" key="3">
    <source>
        <dbReference type="Pfam" id="PF01729"/>
    </source>
</evidence>
<sequence length="410" mass="43470">MSQPFGTVSADAILEGAATDAYFERTRATLEHAGKNPPVVAEVTADQFPTGSFDVFTGVEDVATLFEGRDVDVDALPDGQLFDGGPVLRVEGSYLEFAELETSLLGFLSQPSGFATAALEARLAAPDSLVLSFGARHVHPSITASVERAALLAGLDGFSHVAAGEVLGREPGGTMPHALMFCFGEGNQAAAWTAFDEAVPEDVPRIALVDTFWDEKSESLLAAETLGEDLDGVRIDTTGSRRGDFRHIVREVRWELDTRGREDVDIFCSGGLEPETIRNLRDVADGFGVGSHITGADSVDFSLDIVEISEGSSDPSNSRTQSGDDGEPISKRGKLSGEKQVYRTPDGGHRIALADAEPPDGGEPLLEPLIRDGEIVQEFDLEEASERCLADAETVGFGDRAGPASDATDG</sequence>
<feature type="compositionally biased region" description="Polar residues" evidence="2">
    <location>
        <begin position="310"/>
        <end position="323"/>
    </location>
</feature>
<feature type="compositionally biased region" description="Basic and acidic residues" evidence="2">
    <location>
        <begin position="335"/>
        <end position="349"/>
    </location>
</feature>
<evidence type="ECO:0000256" key="2">
    <source>
        <dbReference type="SAM" id="MobiDB-lite"/>
    </source>
</evidence>
<organism evidence="5 6">
    <name type="scientific">Natrialba swarupiae</name>
    <dbReference type="NCBI Taxonomy" id="2448032"/>
    <lineage>
        <taxon>Archaea</taxon>
        <taxon>Methanobacteriati</taxon>
        <taxon>Methanobacteriota</taxon>
        <taxon>Stenosarchaea group</taxon>
        <taxon>Halobacteria</taxon>
        <taxon>Halobacteriales</taxon>
        <taxon>Natrialbaceae</taxon>
        <taxon>Natrialba</taxon>
    </lineage>
</organism>
<dbReference type="EMBL" id="VTAW01000001">
    <property type="protein sequence ID" value="TYT63903.1"/>
    <property type="molecule type" value="Genomic_DNA"/>
</dbReference>
<dbReference type="GO" id="GO:0009435">
    <property type="term" value="P:NAD+ biosynthetic process"/>
    <property type="evidence" value="ECO:0007669"/>
    <property type="project" value="InterPro"/>
</dbReference>
<gene>
    <name evidence="5" type="ORF">FYC77_01435</name>
</gene>
<keyword evidence="1 5" id="KW-0808">Transferase</keyword>
<dbReference type="GO" id="GO:0004516">
    <property type="term" value="F:nicotinate phosphoribosyltransferase activity"/>
    <property type="evidence" value="ECO:0007669"/>
    <property type="project" value="UniProtKB-EC"/>
</dbReference>
<dbReference type="InterPro" id="IPR053190">
    <property type="entry name" value="NAPRTase-like"/>
</dbReference>
<feature type="domain" description="Quinolinate phosphoribosyl transferase C-terminal" evidence="3">
    <location>
        <begin position="115"/>
        <end position="304"/>
    </location>
</feature>
<dbReference type="InterPro" id="IPR035809">
    <property type="entry name" value="NAPRTase_arc-type"/>
</dbReference>
<keyword evidence="5" id="KW-0328">Glycosyltransferase</keyword>
<dbReference type="InterPro" id="IPR022412">
    <property type="entry name" value="Quinolinate_PRibosylTrfase_N"/>
</dbReference>
<dbReference type="Pfam" id="PF01729">
    <property type="entry name" value="QRPTase_C"/>
    <property type="match status" value="1"/>
</dbReference>
<dbReference type="AlphaFoldDB" id="A0A5D5AS82"/>
<dbReference type="Gene3D" id="3.20.20.70">
    <property type="entry name" value="Aldolase class I"/>
    <property type="match status" value="1"/>
</dbReference>
<dbReference type="InterPro" id="IPR036068">
    <property type="entry name" value="Nicotinate_pribotase-like_C"/>
</dbReference>
<evidence type="ECO:0000259" key="4">
    <source>
        <dbReference type="Pfam" id="PF02749"/>
    </source>
</evidence>
<evidence type="ECO:0000313" key="6">
    <source>
        <dbReference type="Proteomes" id="UP000324104"/>
    </source>
</evidence>
<proteinExistence type="predicted"/>
<feature type="domain" description="Quinolinate phosphoribosyl transferase N-terminal" evidence="4">
    <location>
        <begin position="20"/>
        <end position="112"/>
    </location>
</feature>
<dbReference type="Pfam" id="PF02749">
    <property type="entry name" value="QRPTase_N"/>
    <property type="match status" value="1"/>
</dbReference>
<dbReference type="GO" id="GO:0004514">
    <property type="term" value="F:nicotinate-nucleotide diphosphorylase (carboxylating) activity"/>
    <property type="evidence" value="ECO:0007669"/>
    <property type="project" value="InterPro"/>
</dbReference>
<name>A0A5D5AS82_9EURY</name>
<dbReference type="PANTHER" id="PTHR43202:SF1">
    <property type="entry name" value="NICOTINATE PHOSPHORIBOSYLTRANSFERASE"/>
    <property type="match status" value="1"/>
</dbReference>